<evidence type="ECO:0000313" key="10">
    <source>
        <dbReference type="EMBL" id="SLM31643.1"/>
    </source>
</evidence>
<feature type="region of interest" description="Disordered" evidence="7">
    <location>
        <begin position="217"/>
        <end position="236"/>
    </location>
</feature>
<sequence>MEPNTTSSGKMNTNSSGKQNGNLTFPVIGIGASAGGLEAITEFFSSVPEKSGLSFIVHIHMAAGQPSIVDELLQRKTQIPVTIAKDGETLRHDHIYITPPGMEISLFKDTIQLFDINGGTPSLPIDFFFRSLAEDKKECCAGVILSGTGSDGTLGIKEIKLREGLTVVQSEETAKYNGMPGSAIKTGIIDLVLPPNEMPEKIVHYFRCRQDICSDQDKDKAISSPEHDSETVLSRKNDCETIQNHENDKEPLARDYEEYYKRDHHWLKKIYALLRSNVGHDFSSYKKSTILRRINRRMHLNQIESHDAYIQLMRENPEETDSLFRELLIGVTSFFRDKESFDILKNSVFNSMLEGMEEDSVFRIWIPGCSTGEEAYSIAMVLRECIDAIPKRINLQLFGTDIDQYAIEKAREGIYTVNIAADVSKDRLKRFFIREGEFFRIRKEIRDCVIFSIQDLLRDPPFSRLNLLCCRNLLIYLDGEAQKKLLPLFHYTLSPGGVLLLGSSETIGQHANFFEIVNPKWKIFRKKELPREIRPAVEFPTGNVGVLKGSGRERVLPMPAGRNLDIAHLTRRIILDEIAPTTILIDRDGRMLHVQGRTGKFLEQVSGRPSTNILEIPREGLGIELSSAIRQAVKSNQNITRKGIQVKTNGEFQIINLHVRPLSQPDELSGYLLVIFEEVPLIPIEEGIGHQEEEESSEKLDIKTEANYKKRILELEREIQRSREGHQTTLEELESSNEELKSINEEMQSANEELQSTNEELESSKEELQSLNEELQTVNSELQSKVDELSSAQDDMRNLLNSTEIATIFVDNGIRLKRYTQEAVKLVNFIPTDIGRPLKHVVNNLKYDRMIQDVKDVLDKLIPKEVEVKTINDQWFKMRIMPYRTTDNRIEGAVLTFFDINEQKRMLKEIQKKQHKQ</sequence>
<dbReference type="RefSeq" id="WP_245809275.1">
    <property type="nucleotide sequence ID" value="NZ_LT828541.1"/>
</dbReference>
<dbReference type="Pfam" id="PF13596">
    <property type="entry name" value="PAS_10"/>
    <property type="match status" value="1"/>
</dbReference>
<dbReference type="Gene3D" id="1.10.155.10">
    <property type="entry name" value="Chemotaxis receptor methyltransferase CheR, N-terminal domain"/>
    <property type="match status" value="1"/>
</dbReference>
<reference evidence="10 11" key="1">
    <citation type="submission" date="2017-03" db="EMBL/GenBank/DDBJ databases">
        <authorList>
            <person name="Afonso C.L."/>
            <person name="Miller P.J."/>
            <person name="Scott M.A."/>
            <person name="Spackman E."/>
            <person name="Goraichik I."/>
            <person name="Dimitrov K.M."/>
            <person name="Suarez D.L."/>
            <person name="Swayne D.E."/>
        </authorList>
    </citation>
    <scope>NUCLEOTIDE SEQUENCE [LARGE SCALE GENOMIC DNA]</scope>
    <source>
        <strain evidence="10">PRJEB14757</strain>
    </source>
</reference>
<dbReference type="InterPro" id="IPR035909">
    <property type="entry name" value="CheB_C"/>
</dbReference>
<dbReference type="InterPro" id="IPR050903">
    <property type="entry name" value="Bact_Chemotaxis_MeTrfase"/>
</dbReference>
<gene>
    <name evidence="10" type="primary">cheR</name>
    <name evidence="10" type="ORF">MTBBW1_400050</name>
</gene>
<keyword evidence="6" id="KW-0378">Hydrolase</keyword>
<dbReference type="SMART" id="SM00138">
    <property type="entry name" value="MeTrc"/>
    <property type="match status" value="1"/>
</dbReference>
<dbReference type="AlphaFoldDB" id="A0A1W1HGU2"/>
<dbReference type="PANTHER" id="PTHR24422:SF27">
    <property type="entry name" value="PROTEIN-GLUTAMATE O-METHYLTRANSFERASE"/>
    <property type="match status" value="1"/>
</dbReference>
<dbReference type="PRINTS" id="PR00996">
    <property type="entry name" value="CHERMTFRASE"/>
</dbReference>
<dbReference type="Pfam" id="PF01739">
    <property type="entry name" value="CheR"/>
    <property type="match status" value="1"/>
</dbReference>
<feature type="active site" evidence="6">
    <location>
        <position position="60"/>
    </location>
</feature>
<dbReference type="Gene3D" id="3.30.450.20">
    <property type="entry name" value="PAS domain"/>
    <property type="match status" value="1"/>
</dbReference>
<dbReference type="PROSITE" id="PS50122">
    <property type="entry name" value="CHEB"/>
    <property type="match status" value="1"/>
</dbReference>
<keyword evidence="3 10" id="KW-0489">Methyltransferase</keyword>
<dbReference type="CDD" id="cd16434">
    <property type="entry name" value="CheB-CheR_fusion"/>
    <property type="match status" value="1"/>
</dbReference>
<dbReference type="GO" id="GO:0032259">
    <property type="term" value="P:methylation"/>
    <property type="evidence" value="ECO:0007669"/>
    <property type="project" value="UniProtKB-KW"/>
</dbReference>
<evidence type="ECO:0000259" key="9">
    <source>
        <dbReference type="PROSITE" id="PS50123"/>
    </source>
</evidence>
<evidence type="ECO:0000256" key="3">
    <source>
        <dbReference type="ARBA" id="ARBA00022603"/>
    </source>
</evidence>
<dbReference type="PROSITE" id="PS50123">
    <property type="entry name" value="CHER"/>
    <property type="match status" value="1"/>
</dbReference>
<dbReference type="SUPFAM" id="SSF53335">
    <property type="entry name" value="S-adenosyl-L-methionine-dependent methyltransferases"/>
    <property type="match status" value="1"/>
</dbReference>
<dbReference type="GO" id="GO:0005737">
    <property type="term" value="C:cytoplasm"/>
    <property type="evidence" value="ECO:0007669"/>
    <property type="project" value="InterPro"/>
</dbReference>
<dbReference type="GO" id="GO:0008984">
    <property type="term" value="F:protein-glutamate methylesterase activity"/>
    <property type="evidence" value="ECO:0007669"/>
    <property type="project" value="InterPro"/>
</dbReference>
<dbReference type="GO" id="GO:0000156">
    <property type="term" value="F:phosphorelay response regulator activity"/>
    <property type="evidence" value="ECO:0007669"/>
    <property type="project" value="InterPro"/>
</dbReference>
<evidence type="ECO:0000256" key="2">
    <source>
        <dbReference type="ARBA" id="ARBA00012534"/>
    </source>
</evidence>
<evidence type="ECO:0000256" key="4">
    <source>
        <dbReference type="ARBA" id="ARBA00022679"/>
    </source>
</evidence>
<evidence type="ECO:0000256" key="6">
    <source>
        <dbReference type="PROSITE-ProRule" id="PRU00050"/>
    </source>
</evidence>
<feature type="region of interest" description="Disordered" evidence="7">
    <location>
        <begin position="746"/>
        <end position="766"/>
    </location>
</feature>
<dbReference type="EC" id="2.1.1.80" evidence="2"/>
<comment type="catalytic activity">
    <reaction evidence="1">
        <text>L-glutamyl-[protein] + S-adenosyl-L-methionine = [protein]-L-glutamate 5-O-methyl ester + S-adenosyl-L-homocysteine</text>
        <dbReference type="Rhea" id="RHEA:24452"/>
        <dbReference type="Rhea" id="RHEA-COMP:10208"/>
        <dbReference type="Rhea" id="RHEA-COMP:10311"/>
        <dbReference type="ChEBI" id="CHEBI:29973"/>
        <dbReference type="ChEBI" id="CHEBI:57856"/>
        <dbReference type="ChEBI" id="CHEBI:59789"/>
        <dbReference type="ChEBI" id="CHEBI:82795"/>
        <dbReference type="EC" id="2.1.1.80"/>
    </reaction>
</comment>
<feature type="domain" description="CheB-type methylesterase" evidence="8">
    <location>
        <begin position="24"/>
        <end position="209"/>
    </location>
</feature>
<evidence type="ECO:0000313" key="11">
    <source>
        <dbReference type="Proteomes" id="UP000191931"/>
    </source>
</evidence>
<dbReference type="Proteomes" id="UP000191931">
    <property type="component" value="Unassembled WGS sequence"/>
</dbReference>
<dbReference type="Gene3D" id="3.40.50.150">
    <property type="entry name" value="Vaccinia Virus protein VP39"/>
    <property type="match status" value="1"/>
</dbReference>
<name>A0A1W1HGU2_9BACT</name>
<dbReference type="Gene3D" id="3.40.50.180">
    <property type="entry name" value="Methylesterase CheB, C-terminal domain"/>
    <property type="match status" value="1"/>
</dbReference>
<dbReference type="Pfam" id="PF03705">
    <property type="entry name" value="CheR_N"/>
    <property type="match status" value="1"/>
</dbReference>
<organism evidence="10 11">
    <name type="scientific">Desulfamplus magnetovallimortis</name>
    <dbReference type="NCBI Taxonomy" id="1246637"/>
    <lineage>
        <taxon>Bacteria</taxon>
        <taxon>Pseudomonadati</taxon>
        <taxon>Thermodesulfobacteriota</taxon>
        <taxon>Desulfobacteria</taxon>
        <taxon>Desulfobacterales</taxon>
        <taxon>Desulfobacteraceae</taxon>
        <taxon>Desulfamplus</taxon>
    </lineage>
</organism>
<dbReference type="EMBL" id="FWEV01000282">
    <property type="protein sequence ID" value="SLM31643.1"/>
    <property type="molecule type" value="Genomic_DNA"/>
</dbReference>
<dbReference type="Pfam" id="PF01339">
    <property type="entry name" value="CheB_methylest"/>
    <property type="match status" value="1"/>
</dbReference>
<feature type="active site" evidence="6">
    <location>
        <position position="33"/>
    </location>
</feature>
<dbReference type="InterPro" id="IPR000780">
    <property type="entry name" value="CheR_MeTrfase"/>
</dbReference>
<keyword evidence="11" id="KW-1185">Reference proteome</keyword>
<dbReference type="PANTHER" id="PTHR24422">
    <property type="entry name" value="CHEMOTAXIS PROTEIN METHYLTRANSFERASE"/>
    <property type="match status" value="1"/>
</dbReference>
<dbReference type="InterPro" id="IPR022641">
    <property type="entry name" value="CheR_N"/>
</dbReference>
<dbReference type="InterPro" id="IPR036804">
    <property type="entry name" value="CheR_N_sf"/>
</dbReference>
<evidence type="ECO:0000256" key="7">
    <source>
        <dbReference type="SAM" id="MobiDB-lite"/>
    </source>
</evidence>
<keyword evidence="6" id="KW-0145">Chemotaxis</keyword>
<feature type="domain" description="CheR-type methyltransferase" evidence="9">
    <location>
        <begin position="267"/>
        <end position="527"/>
    </location>
</feature>
<protein>
    <recommendedName>
        <fullName evidence="2">protein-glutamate O-methyltransferase</fullName>
        <ecNumber evidence="2">2.1.1.80</ecNumber>
    </recommendedName>
</protein>
<keyword evidence="4 10" id="KW-0808">Transferase</keyword>
<proteinExistence type="predicted"/>
<dbReference type="GO" id="GO:0008983">
    <property type="term" value="F:protein-glutamate O-methyltransferase activity"/>
    <property type="evidence" value="ECO:0007669"/>
    <property type="project" value="UniProtKB-EC"/>
</dbReference>
<keyword evidence="5" id="KW-0949">S-adenosyl-L-methionine</keyword>
<accession>A0A1W1HGU2</accession>
<dbReference type="SUPFAM" id="SSF47757">
    <property type="entry name" value="Chemotaxis receptor methyltransferase CheR, N-terminal domain"/>
    <property type="match status" value="1"/>
</dbReference>
<dbReference type="GO" id="GO:0006935">
    <property type="term" value="P:chemotaxis"/>
    <property type="evidence" value="ECO:0007669"/>
    <property type="project" value="UniProtKB-UniRule"/>
</dbReference>
<dbReference type="InterPro" id="IPR029063">
    <property type="entry name" value="SAM-dependent_MTases_sf"/>
</dbReference>
<dbReference type="STRING" id="1246637.MTBBW1_400050"/>
<dbReference type="SUPFAM" id="SSF52738">
    <property type="entry name" value="Methylesterase CheB, C-terminal domain"/>
    <property type="match status" value="1"/>
</dbReference>
<evidence type="ECO:0000256" key="1">
    <source>
        <dbReference type="ARBA" id="ARBA00001541"/>
    </source>
</evidence>
<dbReference type="InterPro" id="IPR000673">
    <property type="entry name" value="Sig_transdc_resp-reg_Me-estase"/>
</dbReference>
<evidence type="ECO:0000256" key="5">
    <source>
        <dbReference type="ARBA" id="ARBA00022691"/>
    </source>
</evidence>
<evidence type="ECO:0000259" key="8">
    <source>
        <dbReference type="PROSITE" id="PS50122"/>
    </source>
</evidence>
<feature type="active site" evidence="6">
    <location>
        <position position="151"/>
    </location>
</feature>
<dbReference type="InterPro" id="IPR022642">
    <property type="entry name" value="CheR_C"/>
</dbReference>